<reference evidence="2 3" key="1">
    <citation type="journal article" date="2016" name="Nat. Commun.">
        <title>Thousands of microbial genomes shed light on interconnected biogeochemical processes in an aquifer system.</title>
        <authorList>
            <person name="Anantharaman K."/>
            <person name="Brown C.T."/>
            <person name="Hug L.A."/>
            <person name="Sharon I."/>
            <person name="Castelle C.J."/>
            <person name="Probst A.J."/>
            <person name="Thomas B.C."/>
            <person name="Singh A."/>
            <person name="Wilkins M.J."/>
            <person name="Karaoz U."/>
            <person name="Brodie E.L."/>
            <person name="Williams K.H."/>
            <person name="Hubbard S.S."/>
            <person name="Banfield J.F."/>
        </authorList>
    </citation>
    <scope>NUCLEOTIDE SEQUENCE [LARGE SCALE GENOMIC DNA]</scope>
</reference>
<dbReference type="EMBL" id="MGDB01000005">
    <property type="protein sequence ID" value="OGL43327.1"/>
    <property type="molecule type" value="Genomic_DNA"/>
</dbReference>
<name>A0A1F7RR16_9BACT</name>
<gene>
    <name evidence="2" type="ORF">A2042_02240</name>
</gene>
<protein>
    <submittedName>
        <fullName evidence="2">Uncharacterized protein</fullName>
    </submittedName>
</protein>
<evidence type="ECO:0000256" key="1">
    <source>
        <dbReference type="SAM" id="Phobius"/>
    </source>
</evidence>
<feature type="transmembrane region" description="Helical" evidence="1">
    <location>
        <begin position="12"/>
        <end position="34"/>
    </location>
</feature>
<keyword evidence="1" id="KW-1133">Transmembrane helix</keyword>
<sequence length="74" mass="8230">MIFDQKGYKNLVGIALAVYLLLLTVVAYPIKIYFSGRKFLKAVRLSGRIEGIKGQTINICLTNLQISLLILSNS</sequence>
<dbReference type="AlphaFoldDB" id="A0A1F7RR16"/>
<evidence type="ECO:0000313" key="3">
    <source>
        <dbReference type="Proteomes" id="UP000178526"/>
    </source>
</evidence>
<keyword evidence="1" id="KW-0812">Transmembrane</keyword>
<evidence type="ECO:0000313" key="2">
    <source>
        <dbReference type="EMBL" id="OGL43327.1"/>
    </source>
</evidence>
<accession>A0A1F7RR16</accession>
<organism evidence="2 3">
    <name type="scientific">Candidatus Schekmanbacteria bacterium GWA2_38_11</name>
    <dbReference type="NCBI Taxonomy" id="1817876"/>
    <lineage>
        <taxon>Bacteria</taxon>
        <taxon>Candidatus Schekmaniibacteriota</taxon>
    </lineage>
</organism>
<proteinExistence type="predicted"/>
<dbReference type="Proteomes" id="UP000178526">
    <property type="component" value="Unassembled WGS sequence"/>
</dbReference>
<comment type="caution">
    <text evidence="2">The sequence shown here is derived from an EMBL/GenBank/DDBJ whole genome shotgun (WGS) entry which is preliminary data.</text>
</comment>
<keyword evidence="1" id="KW-0472">Membrane</keyword>